<organism evidence="2 3">
    <name type="scientific">Oceanobacillus longus</name>
    <dbReference type="NCBI Taxonomy" id="930120"/>
    <lineage>
        <taxon>Bacteria</taxon>
        <taxon>Bacillati</taxon>
        <taxon>Bacillota</taxon>
        <taxon>Bacilli</taxon>
        <taxon>Bacillales</taxon>
        <taxon>Bacillaceae</taxon>
        <taxon>Oceanobacillus</taxon>
    </lineage>
</organism>
<dbReference type="RefSeq" id="WP_379494916.1">
    <property type="nucleotide sequence ID" value="NZ_JBHSAO010000001.1"/>
</dbReference>
<evidence type="ECO:0000256" key="1">
    <source>
        <dbReference type="SAM" id="MobiDB-lite"/>
    </source>
</evidence>
<comment type="caution">
    <text evidence="2">The sequence shown here is derived from an EMBL/GenBank/DDBJ whole genome shotgun (WGS) entry which is preliminary data.</text>
</comment>
<accession>A0ABV8GUC3</accession>
<dbReference type="EMBL" id="JBHSAO010000001">
    <property type="protein sequence ID" value="MFC4022401.1"/>
    <property type="molecule type" value="Genomic_DNA"/>
</dbReference>
<dbReference type="InterPro" id="IPR046208">
    <property type="entry name" value="DUF6241"/>
</dbReference>
<gene>
    <name evidence="2" type="ORF">ACFOUV_01055</name>
</gene>
<dbReference type="Proteomes" id="UP001595772">
    <property type="component" value="Unassembled WGS sequence"/>
</dbReference>
<dbReference type="Pfam" id="PF19754">
    <property type="entry name" value="DUF6241"/>
    <property type="match status" value="1"/>
</dbReference>
<reference evidence="3" key="1">
    <citation type="journal article" date="2019" name="Int. J. Syst. Evol. Microbiol.">
        <title>The Global Catalogue of Microorganisms (GCM) 10K type strain sequencing project: providing services to taxonomists for standard genome sequencing and annotation.</title>
        <authorList>
            <consortium name="The Broad Institute Genomics Platform"/>
            <consortium name="The Broad Institute Genome Sequencing Center for Infectious Disease"/>
            <person name="Wu L."/>
            <person name="Ma J."/>
        </authorList>
    </citation>
    <scope>NUCLEOTIDE SEQUENCE [LARGE SCALE GENOMIC DNA]</scope>
    <source>
        <strain evidence="3">IBRC-M 10703</strain>
    </source>
</reference>
<evidence type="ECO:0000313" key="3">
    <source>
        <dbReference type="Proteomes" id="UP001595772"/>
    </source>
</evidence>
<sequence length="188" mass="21189">MKKALWILGTAAVIALGVFLYMVGTTLFEAAEKAEEDDPSTEETKEVNFDAVMNGEAEEENSEEEEETEEVSADMNPFGQAIVVSDIKEDHIQGYIHNMSHQKVEASEKWGFYEITDERINWLLEAVNNGDYPNGDTYRDILERWANGDFSSVVQDHNTVWSLQDGTIGKATGILSKEEEQAFIESRK</sequence>
<name>A0ABV8GUC3_9BACI</name>
<feature type="compositionally biased region" description="Acidic residues" evidence="1">
    <location>
        <begin position="56"/>
        <end position="72"/>
    </location>
</feature>
<protein>
    <submittedName>
        <fullName evidence="2">DUF6241 domain-containing protein</fullName>
    </submittedName>
</protein>
<proteinExistence type="predicted"/>
<keyword evidence="3" id="KW-1185">Reference proteome</keyword>
<feature type="region of interest" description="Disordered" evidence="1">
    <location>
        <begin position="33"/>
        <end position="73"/>
    </location>
</feature>
<evidence type="ECO:0000313" key="2">
    <source>
        <dbReference type="EMBL" id="MFC4022401.1"/>
    </source>
</evidence>